<evidence type="ECO:0000259" key="1">
    <source>
        <dbReference type="SMART" id="SM00642"/>
    </source>
</evidence>
<dbReference type="InterPro" id="IPR012767">
    <property type="entry name" value="Trehalose_TreY"/>
</dbReference>
<evidence type="ECO:0000313" key="2">
    <source>
        <dbReference type="EMBL" id="WAI52319.1"/>
    </source>
</evidence>
<proteinExistence type="predicted"/>
<sequence length="910" mass="102090">MADIRATLRLQFNRGFTLDDALPWLDYFSRLGISHLYASPLLAAQPGSSHGYDTVDPTRISDELGGEAALRRLVGGLRLHGMGLIVDTVANHMRIGDANPWWQDVLEWGLDSPYAHFFDIRWHSDDPLLDQQVLLPCLGGDYADELAAGSIRLDYQAEDGRFLLRYGEHRFPVCPASFGMILSHSPLAALRELSPRFAELHRHPQARHLAQALCRQLVALLGDPAIRGILLDTYRDDWHALHRLLEQQHYRLANWRVAADDINWRRFFDINELVGLRAERPDVFRASHAYLLGLMEQGLIDGLRIDHVDGLADPRGYCRRLSRATNGAPLYVEKILGPSEALPGDWRVQGSTGYDFMNQVSLLQHDALGEPLLRNLWQEISNRRDSFAGELRLARERVLSSLFAGDVEGLAQQLWRIARHDLASRDMPLGSIRRALYQLLCAFPVYRTYAGALGRSEQDRRFMTQAIAEAERHLEPVDLRTLHWLERVLGGEPLCALPPGPLRRLRQHVLARFQQLTSPIAAKALEDTACYRSAVALGRNDVGFDPGRLGCEPEEFHQACQERLRSFPQALLTTATHDHKRGEDCRARLAVLSESADWFAACAWEWWKLAAPLRKHVGQGVAPSGGDELILYQCLLGAWPLELVPDDTLGLQDYYQRLQQWQRKAIREAKLESDWSAPAQAYEQACAEFLAGILLDDTGRPLLQAIADAAQRLMPAGALNALAQGVLRNSVPGVPDLYQGCEFWDFSLVDPDNRRVPDYAAREATLTRDPDWPELLRTWRDGRIKQALLAHTLGLRRQWPTLFSQGDYLPLVVRGEQARRVLAFARSYAGQHLLVVVPRCCASLLGTSPRPHVPPAAWGDTHLQLPSHLGAGRWQGLTGCHRVQNGGLRLADVLGDSPVNLLMPCAGGER</sequence>
<dbReference type="InterPro" id="IPR017853">
    <property type="entry name" value="GH"/>
</dbReference>
<dbReference type="RefSeq" id="WP_254474172.1">
    <property type="nucleotide sequence ID" value="NZ_CP113432.1"/>
</dbReference>
<dbReference type="NCBIfam" id="TIGR02401">
    <property type="entry name" value="trehalose_TreY"/>
    <property type="match status" value="1"/>
</dbReference>
<dbReference type="SMART" id="SM00642">
    <property type="entry name" value="Aamy"/>
    <property type="match status" value="1"/>
</dbReference>
<protein>
    <submittedName>
        <fullName evidence="2">Malto-oligosyltrehalose synthase</fullName>
    </submittedName>
</protein>
<dbReference type="EMBL" id="CP113432">
    <property type="protein sequence ID" value="WAI52319.1"/>
    <property type="molecule type" value="Genomic_DNA"/>
</dbReference>
<dbReference type="Gene3D" id="3.20.20.80">
    <property type="entry name" value="Glycosidases"/>
    <property type="match status" value="3"/>
</dbReference>
<keyword evidence="3" id="KW-1185">Reference proteome</keyword>
<dbReference type="CDD" id="cd11336">
    <property type="entry name" value="AmyAc_MTSase"/>
    <property type="match status" value="1"/>
</dbReference>
<feature type="domain" description="Glycosyl hydrolase family 13 catalytic" evidence="1">
    <location>
        <begin position="12"/>
        <end position="480"/>
    </location>
</feature>
<dbReference type="PANTHER" id="PTHR10357:SF216">
    <property type="entry name" value="MALTOOLIGOSYL TREHALOSE SYNTHASE-RELATED"/>
    <property type="match status" value="1"/>
</dbReference>
<reference evidence="2" key="1">
    <citation type="submission" date="2022-11" db="EMBL/GenBank/DDBJ databases">
        <title>Pseudomonas triclosanedens sp. nov., a triclosan degrader isolated from activated sludge.</title>
        <authorList>
            <person name="Yin Y."/>
            <person name="Lu Z."/>
        </authorList>
    </citation>
    <scope>NUCLEOTIDE SEQUENCE</scope>
    <source>
        <strain evidence="2">ZM23</strain>
    </source>
</reference>
<dbReference type="Gene3D" id="1.10.10.470">
    <property type="entry name" value="Maltooligosyl trehalose synthase, domain 4"/>
    <property type="match status" value="1"/>
</dbReference>
<dbReference type="Proteomes" id="UP001163624">
    <property type="component" value="Chromosome"/>
</dbReference>
<dbReference type="PANTHER" id="PTHR10357">
    <property type="entry name" value="ALPHA-AMYLASE FAMILY MEMBER"/>
    <property type="match status" value="1"/>
</dbReference>
<gene>
    <name evidence="2" type="primary">treY</name>
    <name evidence="2" type="ORF">OU419_14040</name>
</gene>
<dbReference type="InterPro" id="IPR006047">
    <property type="entry name" value="GH13_cat_dom"/>
</dbReference>
<dbReference type="InterPro" id="IPR013797">
    <property type="entry name" value="Maltooligo_trehalose_synth_4"/>
</dbReference>
<organism evidence="2 3">
    <name type="scientific">Pseudomonas triclosanedens</name>
    <dbReference type="NCBI Taxonomy" id="2961893"/>
    <lineage>
        <taxon>Bacteria</taxon>
        <taxon>Pseudomonadati</taxon>
        <taxon>Pseudomonadota</taxon>
        <taxon>Gammaproteobacteria</taxon>
        <taxon>Pseudomonadales</taxon>
        <taxon>Pseudomonadaceae</taxon>
        <taxon>Pseudomonas</taxon>
    </lineage>
</organism>
<name>A0ABY7A5J4_9PSED</name>
<dbReference type="SUPFAM" id="SSF51445">
    <property type="entry name" value="(Trans)glycosidases"/>
    <property type="match status" value="1"/>
</dbReference>
<accession>A0ABY7A5J4</accession>
<dbReference type="Pfam" id="PF00128">
    <property type="entry name" value="Alpha-amylase"/>
    <property type="match status" value="1"/>
</dbReference>
<evidence type="ECO:0000313" key="3">
    <source>
        <dbReference type="Proteomes" id="UP001163624"/>
    </source>
</evidence>